<evidence type="ECO:0000313" key="2">
    <source>
        <dbReference type="Proteomes" id="UP001604336"/>
    </source>
</evidence>
<sequence length="159" mass="18592">MELINIFLHYNGEWNETYEYKNFKKAGILVPLECTFNMLVEEIYLELELNQTMMEITIQYQVKHNDPPIKIKTTKSLVFYFELKRKHKDFTSFPLCIDFSTVTNSTASFNLHDGLELQNTTATSSSDMLRLQLYERNNTTVIAPPRLPIVEDIAYEASH</sequence>
<dbReference type="Proteomes" id="UP001604336">
    <property type="component" value="Unassembled WGS sequence"/>
</dbReference>
<dbReference type="EMBL" id="JBFOLK010000005">
    <property type="protein sequence ID" value="KAL2513031.1"/>
    <property type="molecule type" value="Genomic_DNA"/>
</dbReference>
<name>A0ABD1TJW4_9LAMI</name>
<dbReference type="AlphaFoldDB" id="A0ABD1TJW4"/>
<evidence type="ECO:0000313" key="1">
    <source>
        <dbReference type="EMBL" id="KAL2513031.1"/>
    </source>
</evidence>
<keyword evidence="2" id="KW-1185">Reference proteome</keyword>
<comment type="caution">
    <text evidence="1">The sequence shown here is derived from an EMBL/GenBank/DDBJ whole genome shotgun (WGS) entry which is preliminary data.</text>
</comment>
<gene>
    <name evidence="1" type="ORF">Adt_18631</name>
</gene>
<reference evidence="2" key="1">
    <citation type="submission" date="2024-07" db="EMBL/GenBank/DDBJ databases">
        <title>Two chromosome-level genome assemblies of Korean endemic species Abeliophyllum distichum and Forsythia ovata (Oleaceae).</title>
        <authorList>
            <person name="Jang H."/>
        </authorList>
    </citation>
    <scope>NUCLEOTIDE SEQUENCE [LARGE SCALE GENOMIC DNA]</scope>
</reference>
<accession>A0ABD1TJW4</accession>
<proteinExistence type="predicted"/>
<organism evidence="1 2">
    <name type="scientific">Abeliophyllum distichum</name>
    <dbReference type="NCBI Taxonomy" id="126358"/>
    <lineage>
        <taxon>Eukaryota</taxon>
        <taxon>Viridiplantae</taxon>
        <taxon>Streptophyta</taxon>
        <taxon>Embryophyta</taxon>
        <taxon>Tracheophyta</taxon>
        <taxon>Spermatophyta</taxon>
        <taxon>Magnoliopsida</taxon>
        <taxon>eudicotyledons</taxon>
        <taxon>Gunneridae</taxon>
        <taxon>Pentapetalae</taxon>
        <taxon>asterids</taxon>
        <taxon>lamiids</taxon>
        <taxon>Lamiales</taxon>
        <taxon>Oleaceae</taxon>
        <taxon>Forsythieae</taxon>
        <taxon>Abeliophyllum</taxon>
    </lineage>
</organism>
<protein>
    <submittedName>
        <fullName evidence="1">Uncharacterized protein</fullName>
    </submittedName>
</protein>